<dbReference type="Proteomes" id="UP000504615">
    <property type="component" value="Unplaced"/>
</dbReference>
<dbReference type="PRINTS" id="PR00464">
    <property type="entry name" value="EP450II"/>
</dbReference>
<keyword evidence="5" id="KW-0349">Heme</keyword>
<feature type="non-terminal residue" evidence="14">
    <location>
        <position position="1"/>
    </location>
</feature>
<dbReference type="SUPFAM" id="SSF48264">
    <property type="entry name" value="Cytochrome P450"/>
    <property type="match status" value="1"/>
</dbReference>
<dbReference type="PANTHER" id="PTHR24292">
    <property type="entry name" value="CYTOCHROME P450"/>
    <property type="match status" value="1"/>
</dbReference>
<evidence type="ECO:0000256" key="1">
    <source>
        <dbReference type="ARBA" id="ARBA00001971"/>
    </source>
</evidence>
<evidence type="ECO:0000313" key="13">
    <source>
        <dbReference type="Proteomes" id="UP000504615"/>
    </source>
</evidence>
<dbReference type="OrthoDB" id="2789670at2759"/>
<evidence type="ECO:0000256" key="12">
    <source>
        <dbReference type="ARBA" id="ARBA00023136"/>
    </source>
</evidence>
<dbReference type="InterPro" id="IPR050476">
    <property type="entry name" value="Insect_CytP450_Detox"/>
</dbReference>
<keyword evidence="12" id="KW-0472">Membrane</keyword>
<dbReference type="InterPro" id="IPR036396">
    <property type="entry name" value="Cyt_P450_sf"/>
</dbReference>
<dbReference type="InterPro" id="IPR002402">
    <property type="entry name" value="Cyt_P450_E_grp-II"/>
</dbReference>
<dbReference type="AlphaFoldDB" id="A0A6I9VMG6"/>
<comment type="subcellular location">
    <subcellularLocation>
        <location evidence="3">Endoplasmic reticulum membrane</location>
        <topology evidence="3">Peripheral membrane protein</topology>
    </subcellularLocation>
    <subcellularLocation>
        <location evidence="2">Microsome membrane</location>
        <topology evidence="2">Peripheral membrane protein</topology>
    </subcellularLocation>
</comment>
<keyword evidence="7" id="KW-0256">Endoplasmic reticulum</keyword>
<dbReference type="RefSeq" id="XP_011629683.1">
    <property type="nucleotide sequence ID" value="XM_011631381.1"/>
</dbReference>
<evidence type="ECO:0000256" key="10">
    <source>
        <dbReference type="ARBA" id="ARBA00023004"/>
    </source>
</evidence>
<keyword evidence="8" id="KW-0492">Microsome</keyword>
<evidence type="ECO:0000256" key="3">
    <source>
        <dbReference type="ARBA" id="ARBA00004406"/>
    </source>
</evidence>
<dbReference type="GO" id="GO:0016705">
    <property type="term" value="F:oxidoreductase activity, acting on paired donors, with incorporation or reduction of molecular oxygen"/>
    <property type="evidence" value="ECO:0007669"/>
    <property type="project" value="InterPro"/>
</dbReference>
<accession>A0A6I9VMG6</accession>
<protein>
    <submittedName>
        <fullName evidence="14">Probable cytochrome P450 6a21</fullName>
    </submittedName>
</protein>
<keyword evidence="13" id="KW-1185">Reference proteome</keyword>
<evidence type="ECO:0000256" key="2">
    <source>
        <dbReference type="ARBA" id="ARBA00004174"/>
    </source>
</evidence>
<evidence type="ECO:0000256" key="6">
    <source>
        <dbReference type="ARBA" id="ARBA00022723"/>
    </source>
</evidence>
<proteinExistence type="inferred from homology"/>
<evidence type="ECO:0000313" key="14">
    <source>
        <dbReference type="RefSeq" id="XP_011629683.1"/>
    </source>
</evidence>
<comment type="similarity">
    <text evidence="4">Belongs to the cytochrome P450 family.</text>
</comment>
<reference evidence="14" key="1">
    <citation type="submission" date="2025-08" db="UniProtKB">
        <authorList>
            <consortium name="RefSeq"/>
        </authorList>
    </citation>
    <scope>IDENTIFICATION</scope>
</reference>
<dbReference type="GO" id="GO:0005789">
    <property type="term" value="C:endoplasmic reticulum membrane"/>
    <property type="evidence" value="ECO:0007669"/>
    <property type="project" value="UniProtKB-SubCell"/>
</dbReference>
<sequence length="175" mass="20584">TDPLSLHLFLLEPKRWRPLRIKLSPVFTSGKLKEMFFLISECADHLIQYTEKVASKNGLIECRELMAKYTTDVIGSCAFGIEMNSMSDKDGEFRKMGKKFFEPTWSNVIRERMREIVPGLYHLLGYILPQSESTKFFTRVIMESMEYRDMNNITRHDFIDTLRELKKNSDQLDDI</sequence>
<evidence type="ECO:0000256" key="11">
    <source>
        <dbReference type="ARBA" id="ARBA00023033"/>
    </source>
</evidence>
<keyword evidence="9" id="KW-0560">Oxidoreductase</keyword>
<comment type="cofactor">
    <cofactor evidence="1">
        <name>heme</name>
        <dbReference type="ChEBI" id="CHEBI:30413"/>
    </cofactor>
</comment>
<evidence type="ECO:0000256" key="4">
    <source>
        <dbReference type="ARBA" id="ARBA00010617"/>
    </source>
</evidence>
<dbReference type="Pfam" id="PF00067">
    <property type="entry name" value="p450"/>
    <property type="match status" value="1"/>
</dbReference>
<feature type="non-terminal residue" evidence="14">
    <location>
        <position position="175"/>
    </location>
</feature>
<name>A0A6I9VMG6_9HYME</name>
<evidence type="ECO:0000256" key="7">
    <source>
        <dbReference type="ARBA" id="ARBA00022824"/>
    </source>
</evidence>
<dbReference type="Gene3D" id="1.10.630.10">
    <property type="entry name" value="Cytochrome P450"/>
    <property type="match status" value="1"/>
</dbReference>
<dbReference type="PANTHER" id="PTHR24292:SF54">
    <property type="entry name" value="CYP9F3-RELATED"/>
    <property type="match status" value="1"/>
</dbReference>
<dbReference type="GO" id="GO:0005506">
    <property type="term" value="F:iron ion binding"/>
    <property type="evidence" value="ECO:0007669"/>
    <property type="project" value="InterPro"/>
</dbReference>
<dbReference type="KEGG" id="pbar:105422124"/>
<dbReference type="GeneID" id="105422124"/>
<gene>
    <name evidence="14" type="primary">LOC105422124</name>
</gene>
<keyword evidence="11" id="KW-0503">Monooxygenase</keyword>
<evidence type="ECO:0000256" key="5">
    <source>
        <dbReference type="ARBA" id="ARBA00022617"/>
    </source>
</evidence>
<dbReference type="GO" id="GO:0020037">
    <property type="term" value="F:heme binding"/>
    <property type="evidence" value="ECO:0007669"/>
    <property type="project" value="InterPro"/>
</dbReference>
<evidence type="ECO:0000256" key="9">
    <source>
        <dbReference type="ARBA" id="ARBA00023002"/>
    </source>
</evidence>
<organism evidence="13 14">
    <name type="scientific">Pogonomyrmex barbatus</name>
    <name type="common">red harvester ant</name>
    <dbReference type="NCBI Taxonomy" id="144034"/>
    <lineage>
        <taxon>Eukaryota</taxon>
        <taxon>Metazoa</taxon>
        <taxon>Ecdysozoa</taxon>
        <taxon>Arthropoda</taxon>
        <taxon>Hexapoda</taxon>
        <taxon>Insecta</taxon>
        <taxon>Pterygota</taxon>
        <taxon>Neoptera</taxon>
        <taxon>Endopterygota</taxon>
        <taxon>Hymenoptera</taxon>
        <taxon>Apocrita</taxon>
        <taxon>Aculeata</taxon>
        <taxon>Formicoidea</taxon>
        <taxon>Formicidae</taxon>
        <taxon>Myrmicinae</taxon>
        <taxon>Pogonomyrmex</taxon>
    </lineage>
</organism>
<evidence type="ECO:0000256" key="8">
    <source>
        <dbReference type="ARBA" id="ARBA00022848"/>
    </source>
</evidence>
<dbReference type="InterPro" id="IPR001128">
    <property type="entry name" value="Cyt_P450"/>
</dbReference>
<keyword evidence="10" id="KW-0408">Iron</keyword>
<keyword evidence="6" id="KW-0479">Metal-binding</keyword>
<dbReference type="GO" id="GO:0004497">
    <property type="term" value="F:monooxygenase activity"/>
    <property type="evidence" value="ECO:0007669"/>
    <property type="project" value="UniProtKB-KW"/>
</dbReference>